<proteinExistence type="predicted"/>
<dbReference type="VEuPathDB" id="ToxoDB:TGMAS_356970"/>
<dbReference type="EMBL" id="AEXC02000890">
    <property type="protein sequence ID" value="KFH15426.1"/>
    <property type="molecule type" value="Genomic_DNA"/>
</dbReference>
<feature type="region of interest" description="Disordered" evidence="1">
    <location>
        <begin position="1"/>
        <end position="30"/>
    </location>
</feature>
<reference evidence="2 3" key="1">
    <citation type="submission" date="2014-04" db="EMBL/GenBank/DDBJ databases">
        <authorList>
            <person name="Sibley D."/>
            <person name="Venepally P."/>
            <person name="Karamycheva S."/>
            <person name="Hadjithomas M."/>
            <person name="Khan A."/>
            <person name="Brunk B."/>
            <person name="Roos D."/>
            <person name="Caler E."/>
            <person name="Lorenzi H."/>
        </authorList>
    </citation>
    <scope>NUCLEOTIDE SEQUENCE [LARGE SCALE GENOMIC DNA]</scope>
    <source>
        <strain evidence="2 3">MAS</strain>
    </source>
</reference>
<organism evidence="2 3">
    <name type="scientific">Toxoplasma gondii MAS</name>
    <dbReference type="NCBI Taxonomy" id="943118"/>
    <lineage>
        <taxon>Eukaryota</taxon>
        <taxon>Sar</taxon>
        <taxon>Alveolata</taxon>
        <taxon>Apicomplexa</taxon>
        <taxon>Conoidasida</taxon>
        <taxon>Coccidia</taxon>
        <taxon>Eucoccidiorida</taxon>
        <taxon>Eimeriorina</taxon>
        <taxon>Sarcocystidae</taxon>
        <taxon>Toxoplasma</taxon>
    </lineage>
</organism>
<name>A0A086QS44_TOXGO</name>
<gene>
    <name evidence="2" type="ORF">TGMAS_356970</name>
</gene>
<dbReference type="Proteomes" id="UP000028821">
    <property type="component" value="Unassembled WGS sequence"/>
</dbReference>
<comment type="caution">
    <text evidence="2">The sequence shown here is derived from an EMBL/GenBank/DDBJ whole genome shotgun (WGS) entry which is preliminary data.</text>
</comment>
<sequence length="101" mass="11346">MQRPPISLSTTLERSETPFGHSNDTFLPGVVRNRQPGSRLRLLARSFQVYFFGRNNGNDFSSQFSPVVLSPLLFACLFSASRPEIEMASLETTERLHTGAR</sequence>
<evidence type="ECO:0000256" key="1">
    <source>
        <dbReference type="SAM" id="MobiDB-lite"/>
    </source>
</evidence>
<evidence type="ECO:0000313" key="3">
    <source>
        <dbReference type="Proteomes" id="UP000028821"/>
    </source>
</evidence>
<protein>
    <submittedName>
        <fullName evidence="2">Uncharacterized protein</fullName>
    </submittedName>
</protein>
<dbReference type="AlphaFoldDB" id="A0A086QS44"/>
<evidence type="ECO:0000313" key="2">
    <source>
        <dbReference type="EMBL" id="KFH15426.1"/>
    </source>
</evidence>
<accession>A0A086QS44</accession>